<dbReference type="Proteomes" id="UP000287171">
    <property type="component" value="Unassembled WGS sequence"/>
</dbReference>
<comment type="caution">
    <text evidence="2">The sequence shown here is derived from an EMBL/GenBank/DDBJ whole genome shotgun (WGS) entry which is preliminary data.</text>
</comment>
<gene>
    <name evidence="2" type="ORF">KDA_55820</name>
</gene>
<evidence type="ECO:0000259" key="1">
    <source>
        <dbReference type="PROSITE" id="PS51186"/>
    </source>
</evidence>
<proteinExistence type="predicted"/>
<dbReference type="GO" id="GO:0016747">
    <property type="term" value="F:acyltransferase activity, transferring groups other than amino-acyl groups"/>
    <property type="evidence" value="ECO:0007669"/>
    <property type="project" value="InterPro"/>
</dbReference>
<dbReference type="PROSITE" id="PS51186">
    <property type="entry name" value="GNAT"/>
    <property type="match status" value="1"/>
</dbReference>
<sequence length="195" mass="22011">MSIASINIINQDTMNCTQTFSWFVRAANQSKEDQQYLTYMCYVSVFPMRHYPLPMGDERVVQRLPQIQPWRSGWGQPGDIAFLAIDPIRQQRLGAAWCRLFSTAHDFVPGFYSSTVPIVSLAVDVYARHQGIGGTLLQMVKQSAYQQGYTTLSLGVVSTSPAKFLYERYGFTVQNTSTYPALTIMTTDLTVPTNR</sequence>
<reference evidence="3" key="1">
    <citation type="submission" date="2018-12" db="EMBL/GenBank/DDBJ databases">
        <title>Tengunoibacter tsumagoiensis gen. nov., sp. nov., Dictyobacter kobayashii sp. nov., D. alpinus sp. nov., and D. joshuensis sp. nov. and description of Dictyobacteraceae fam. nov. within the order Ktedonobacterales isolated from Tengu-no-mugimeshi.</title>
        <authorList>
            <person name="Wang C.M."/>
            <person name="Zheng Y."/>
            <person name="Sakai Y."/>
            <person name="Toyoda A."/>
            <person name="Minakuchi Y."/>
            <person name="Abe K."/>
            <person name="Yokota A."/>
            <person name="Yabe S."/>
        </authorList>
    </citation>
    <scope>NUCLEOTIDE SEQUENCE [LARGE SCALE GENOMIC DNA]</scope>
    <source>
        <strain evidence="3">Uno16</strain>
    </source>
</reference>
<dbReference type="CDD" id="cd04301">
    <property type="entry name" value="NAT_SF"/>
    <property type="match status" value="1"/>
</dbReference>
<dbReference type="RefSeq" id="WP_161982456.1">
    <property type="nucleotide sequence ID" value="NZ_BIFT01000002.1"/>
</dbReference>
<protein>
    <recommendedName>
        <fullName evidence="1">N-acetyltransferase domain-containing protein</fullName>
    </recommendedName>
</protein>
<dbReference type="SUPFAM" id="SSF55729">
    <property type="entry name" value="Acyl-CoA N-acyltransferases (Nat)"/>
    <property type="match status" value="1"/>
</dbReference>
<dbReference type="AlphaFoldDB" id="A0A402BFD2"/>
<name>A0A402BFD2_9CHLR</name>
<feature type="domain" description="N-acetyltransferase" evidence="1">
    <location>
        <begin position="43"/>
        <end position="190"/>
    </location>
</feature>
<evidence type="ECO:0000313" key="3">
    <source>
        <dbReference type="Proteomes" id="UP000287171"/>
    </source>
</evidence>
<dbReference type="Gene3D" id="3.40.630.30">
    <property type="match status" value="1"/>
</dbReference>
<keyword evidence="3" id="KW-1185">Reference proteome</keyword>
<dbReference type="InterPro" id="IPR000182">
    <property type="entry name" value="GNAT_dom"/>
</dbReference>
<evidence type="ECO:0000313" key="2">
    <source>
        <dbReference type="EMBL" id="GCE30098.1"/>
    </source>
</evidence>
<dbReference type="Pfam" id="PF13508">
    <property type="entry name" value="Acetyltransf_7"/>
    <property type="match status" value="1"/>
</dbReference>
<organism evidence="2 3">
    <name type="scientific">Dictyobacter alpinus</name>
    <dbReference type="NCBI Taxonomy" id="2014873"/>
    <lineage>
        <taxon>Bacteria</taxon>
        <taxon>Bacillati</taxon>
        <taxon>Chloroflexota</taxon>
        <taxon>Ktedonobacteria</taxon>
        <taxon>Ktedonobacterales</taxon>
        <taxon>Dictyobacteraceae</taxon>
        <taxon>Dictyobacter</taxon>
    </lineage>
</organism>
<dbReference type="EMBL" id="BIFT01000002">
    <property type="protein sequence ID" value="GCE30098.1"/>
    <property type="molecule type" value="Genomic_DNA"/>
</dbReference>
<accession>A0A402BFD2</accession>
<dbReference type="InterPro" id="IPR016181">
    <property type="entry name" value="Acyl_CoA_acyltransferase"/>
</dbReference>